<name>A0A9N9KUD2_9HELO</name>
<keyword evidence="2" id="KW-1185">Reference proteome</keyword>
<evidence type="ECO:0000313" key="1">
    <source>
        <dbReference type="EMBL" id="CAG8954074.1"/>
    </source>
</evidence>
<gene>
    <name evidence="1" type="ORF">HYFRA_00009177</name>
</gene>
<dbReference type="OrthoDB" id="2014201at2759"/>
<reference evidence="1" key="1">
    <citation type="submission" date="2021-07" db="EMBL/GenBank/DDBJ databases">
        <authorList>
            <person name="Durling M."/>
        </authorList>
    </citation>
    <scope>NUCLEOTIDE SEQUENCE</scope>
</reference>
<dbReference type="EMBL" id="CAJVRL010000055">
    <property type="protein sequence ID" value="CAG8954074.1"/>
    <property type="molecule type" value="Genomic_DNA"/>
</dbReference>
<evidence type="ECO:0000313" key="2">
    <source>
        <dbReference type="Proteomes" id="UP000696280"/>
    </source>
</evidence>
<accession>A0A9N9KUD2</accession>
<proteinExistence type="predicted"/>
<comment type="caution">
    <text evidence="1">The sequence shown here is derived from an EMBL/GenBank/DDBJ whole genome shotgun (WGS) entry which is preliminary data.</text>
</comment>
<dbReference type="Proteomes" id="UP000696280">
    <property type="component" value="Unassembled WGS sequence"/>
</dbReference>
<dbReference type="AlphaFoldDB" id="A0A9N9KUD2"/>
<protein>
    <submittedName>
        <fullName evidence="1">Uncharacterized protein</fullName>
    </submittedName>
</protein>
<organism evidence="1 2">
    <name type="scientific">Hymenoscyphus fraxineus</name>
    <dbReference type="NCBI Taxonomy" id="746836"/>
    <lineage>
        <taxon>Eukaryota</taxon>
        <taxon>Fungi</taxon>
        <taxon>Dikarya</taxon>
        <taxon>Ascomycota</taxon>
        <taxon>Pezizomycotina</taxon>
        <taxon>Leotiomycetes</taxon>
        <taxon>Helotiales</taxon>
        <taxon>Helotiaceae</taxon>
        <taxon>Hymenoscyphus</taxon>
    </lineage>
</organism>
<sequence>MTVDPRFYRWYPISNRENYTESWISIKSPNTMATDATWAVRSDLATFTAHVRPLSRISQRLYIFKRWLFKAFLLTLTKWRAIPTPATPHREMLHFSRRFKGNQHNHLTN</sequence>